<dbReference type="Gene3D" id="2.130.10.10">
    <property type="entry name" value="YVTN repeat-like/Quinoprotein amine dehydrogenase"/>
    <property type="match status" value="2"/>
</dbReference>
<dbReference type="PROSITE" id="PS51257">
    <property type="entry name" value="PROKAR_LIPOPROTEIN"/>
    <property type="match status" value="1"/>
</dbReference>
<evidence type="ECO:0000256" key="1">
    <source>
        <dbReference type="SAM" id="SignalP"/>
    </source>
</evidence>
<dbReference type="AlphaFoldDB" id="A0A8J2XTW8"/>
<comment type="caution">
    <text evidence="2">The sequence shown here is derived from an EMBL/GenBank/DDBJ whole genome shotgun (WGS) entry which is preliminary data.</text>
</comment>
<dbReference type="SUPFAM" id="SSF51004">
    <property type="entry name" value="C-terminal (heme d1) domain of cytochrome cd1-nitrite reductase"/>
    <property type="match status" value="1"/>
</dbReference>
<reference evidence="2" key="1">
    <citation type="journal article" date="2014" name="Int. J. Syst. Evol. Microbiol.">
        <title>Complete genome sequence of Corynebacterium casei LMG S-19264T (=DSM 44701T), isolated from a smear-ripened cheese.</title>
        <authorList>
            <consortium name="US DOE Joint Genome Institute (JGI-PGF)"/>
            <person name="Walter F."/>
            <person name="Albersmeier A."/>
            <person name="Kalinowski J."/>
            <person name="Ruckert C."/>
        </authorList>
    </citation>
    <scope>NUCLEOTIDE SEQUENCE</scope>
    <source>
        <strain evidence="2">CGMCC 1.15448</strain>
    </source>
</reference>
<dbReference type="InterPro" id="IPR011048">
    <property type="entry name" value="Haem_d1_sf"/>
</dbReference>
<accession>A0A8J2XTW8</accession>
<dbReference type="PANTHER" id="PTHR47197:SF3">
    <property type="entry name" value="DIHYDRO-HEME D1 DEHYDROGENASE"/>
    <property type="match status" value="1"/>
</dbReference>
<keyword evidence="3" id="KW-1185">Reference proteome</keyword>
<feature type="chain" id="PRO_5035324531" description="YncE family protein" evidence="1">
    <location>
        <begin position="20"/>
        <end position="323"/>
    </location>
</feature>
<evidence type="ECO:0000313" key="2">
    <source>
        <dbReference type="EMBL" id="GGB21133.1"/>
    </source>
</evidence>
<proteinExistence type="predicted"/>
<keyword evidence="1" id="KW-0732">Signal</keyword>
<dbReference type="InterPro" id="IPR051200">
    <property type="entry name" value="Host-pathogen_enzymatic-act"/>
</dbReference>
<dbReference type="InterPro" id="IPR015943">
    <property type="entry name" value="WD40/YVTN_repeat-like_dom_sf"/>
</dbReference>
<dbReference type="PANTHER" id="PTHR47197">
    <property type="entry name" value="PROTEIN NIRF"/>
    <property type="match status" value="1"/>
</dbReference>
<protein>
    <recommendedName>
        <fullName evidence="4">YncE family protein</fullName>
    </recommendedName>
</protein>
<name>A0A8J2XTW8_9BACT</name>
<dbReference type="RefSeq" id="WP_188937189.1">
    <property type="nucleotide sequence ID" value="NZ_BMJC01000006.1"/>
</dbReference>
<dbReference type="EMBL" id="BMJC01000006">
    <property type="protein sequence ID" value="GGB21133.1"/>
    <property type="molecule type" value="Genomic_DNA"/>
</dbReference>
<reference evidence="2" key="2">
    <citation type="submission" date="2020-09" db="EMBL/GenBank/DDBJ databases">
        <authorList>
            <person name="Sun Q."/>
            <person name="Zhou Y."/>
        </authorList>
    </citation>
    <scope>NUCLEOTIDE SEQUENCE</scope>
    <source>
        <strain evidence="2">CGMCC 1.15448</strain>
    </source>
</reference>
<dbReference type="Proteomes" id="UP000607559">
    <property type="component" value="Unassembled WGS sequence"/>
</dbReference>
<gene>
    <name evidence="2" type="ORF">GCM10011511_51110</name>
</gene>
<feature type="signal peptide" evidence="1">
    <location>
        <begin position="1"/>
        <end position="19"/>
    </location>
</feature>
<organism evidence="2 3">
    <name type="scientific">Puia dinghuensis</name>
    <dbReference type="NCBI Taxonomy" id="1792502"/>
    <lineage>
        <taxon>Bacteria</taxon>
        <taxon>Pseudomonadati</taxon>
        <taxon>Bacteroidota</taxon>
        <taxon>Chitinophagia</taxon>
        <taxon>Chitinophagales</taxon>
        <taxon>Chitinophagaceae</taxon>
        <taxon>Puia</taxon>
    </lineage>
</organism>
<sequence>MKIMNIACLLLTLLSCNDAVDTTHLEKDLLHLEVKIPLSGVRGRIDHLAYDPAGHRVFVAALGNNTVEVVDLAAKQRLHTITGLHEPQGVLYVPTLGRLVVANGGDGACIFYDGKQYAELGRIALGDDADNVRYDGTRVYVGYGSGGIAVVDPAVIKKTGDLPLKGHPESFQPGDAGRMFINVPDEGAIVTADLSSMKVGATWENSGASANFPMALDAQGGRLFVGYRHPAQVRVLDSRSGAVLASTSCVGDADDVFYDAASGLLFVSGGEGYIDVLRGKTLVNHIATRKGARTCLWVPAEKKLILAVPARGGEEAALWVYGM</sequence>
<evidence type="ECO:0008006" key="4">
    <source>
        <dbReference type="Google" id="ProtNLM"/>
    </source>
</evidence>
<evidence type="ECO:0000313" key="3">
    <source>
        <dbReference type="Proteomes" id="UP000607559"/>
    </source>
</evidence>